<evidence type="ECO:0000259" key="2">
    <source>
        <dbReference type="Pfam" id="PF12172"/>
    </source>
</evidence>
<dbReference type="PANTHER" id="PTHR34075">
    <property type="entry name" value="BLR3430 PROTEIN"/>
    <property type="match status" value="1"/>
</dbReference>
<dbReference type="EMBL" id="BAAAOR010000011">
    <property type="protein sequence ID" value="GAA1510968.1"/>
    <property type="molecule type" value="Genomic_DNA"/>
</dbReference>
<proteinExistence type="predicted"/>
<organism evidence="3 4">
    <name type="scientific">Nocardioides humi</name>
    <dbReference type="NCBI Taxonomy" id="449461"/>
    <lineage>
        <taxon>Bacteria</taxon>
        <taxon>Bacillati</taxon>
        <taxon>Actinomycetota</taxon>
        <taxon>Actinomycetes</taxon>
        <taxon>Propionibacteriales</taxon>
        <taxon>Nocardioidaceae</taxon>
        <taxon>Nocardioides</taxon>
    </lineage>
</organism>
<dbReference type="SUPFAM" id="SSF50249">
    <property type="entry name" value="Nucleic acid-binding proteins"/>
    <property type="match status" value="1"/>
</dbReference>
<dbReference type="InterPro" id="IPR052513">
    <property type="entry name" value="Thioester_dehydratase-like"/>
</dbReference>
<evidence type="ECO:0000313" key="3">
    <source>
        <dbReference type="EMBL" id="GAA1510968.1"/>
    </source>
</evidence>
<dbReference type="Pfam" id="PF01796">
    <property type="entry name" value="OB_ChsH2_C"/>
    <property type="match status" value="1"/>
</dbReference>
<comment type="caution">
    <text evidence="3">The sequence shown here is derived from an EMBL/GenBank/DDBJ whole genome shotgun (WGS) entry which is preliminary data.</text>
</comment>
<sequence>MTNPLQDVTVAPDIDPDTAWWWASLAAGELRIPHCRSCDRHFFPPIPACAHCGSTDIDATLSTGEGRVYSWIVAHHPLDDTFKGHTPYTVVAVELQPEGVRLFGRIESGPLDENTRVRAYPYDVAGSTLLGFERI</sequence>
<evidence type="ECO:0008006" key="5">
    <source>
        <dbReference type="Google" id="ProtNLM"/>
    </source>
</evidence>
<evidence type="ECO:0000313" key="4">
    <source>
        <dbReference type="Proteomes" id="UP001500842"/>
    </source>
</evidence>
<gene>
    <name evidence="3" type="ORF">GCM10009788_14170</name>
</gene>
<dbReference type="Proteomes" id="UP001500842">
    <property type="component" value="Unassembled WGS sequence"/>
</dbReference>
<name>A0ABN2A446_9ACTN</name>
<dbReference type="Pfam" id="PF12172">
    <property type="entry name" value="zf-ChsH2"/>
    <property type="match status" value="1"/>
</dbReference>
<feature type="domain" description="ChsH2 C-terminal OB-fold" evidence="1">
    <location>
        <begin position="63"/>
        <end position="119"/>
    </location>
</feature>
<dbReference type="InterPro" id="IPR012340">
    <property type="entry name" value="NA-bd_OB-fold"/>
</dbReference>
<dbReference type="Gene3D" id="6.10.30.10">
    <property type="match status" value="1"/>
</dbReference>
<keyword evidence="4" id="KW-1185">Reference proteome</keyword>
<dbReference type="InterPro" id="IPR002878">
    <property type="entry name" value="ChsH2_C"/>
</dbReference>
<dbReference type="InterPro" id="IPR022002">
    <property type="entry name" value="ChsH2_Znr"/>
</dbReference>
<dbReference type="PANTHER" id="PTHR34075:SF5">
    <property type="entry name" value="BLR3430 PROTEIN"/>
    <property type="match status" value="1"/>
</dbReference>
<reference evidence="3 4" key="1">
    <citation type="journal article" date="2019" name="Int. J. Syst. Evol. Microbiol.">
        <title>The Global Catalogue of Microorganisms (GCM) 10K type strain sequencing project: providing services to taxonomists for standard genome sequencing and annotation.</title>
        <authorList>
            <consortium name="The Broad Institute Genomics Platform"/>
            <consortium name="The Broad Institute Genome Sequencing Center for Infectious Disease"/>
            <person name="Wu L."/>
            <person name="Ma J."/>
        </authorList>
    </citation>
    <scope>NUCLEOTIDE SEQUENCE [LARGE SCALE GENOMIC DNA]</scope>
    <source>
        <strain evidence="3 4">JCM 14942</strain>
    </source>
</reference>
<evidence type="ECO:0000259" key="1">
    <source>
        <dbReference type="Pfam" id="PF01796"/>
    </source>
</evidence>
<protein>
    <recommendedName>
        <fullName evidence="5">DUF35 domain-containing protein</fullName>
    </recommendedName>
</protein>
<accession>A0ABN2A446</accession>
<feature type="domain" description="ChsH2 rubredoxin-like zinc ribbon" evidence="2">
    <location>
        <begin position="22"/>
        <end position="57"/>
    </location>
</feature>
<dbReference type="RefSeq" id="WP_141004276.1">
    <property type="nucleotide sequence ID" value="NZ_BAAAOR010000011.1"/>
</dbReference>